<evidence type="ECO:0000313" key="1">
    <source>
        <dbReference type="EMBL" id="VAW56945.1"/>
    </source>
</evidence>
<accession>A0A3B0WM22</accession>
<reference evidence="1" key="1">
    <citation type="submission" date="2018-06" db="EMBL/GenBank/DDBJ databases">
        <authorList>
            <person name="Zhirakovskaya E."/>
        </authorList>
    </citation>
    <scope>NUCLEOTIDE SEQUENCE</scope>
</reference>
<sequence>MKKQKILAISVALMGSVFVSNGVMAGVSANMGLASDYYFRGVLQSSGASGSAGIDYEHDSGLYVGTWLADVGGQGDVSASDGIEFDIYGGYTGEVQGFGYGIGYTSYQYTGDFDSAYNEFNLTASYGPISFEFSAGTHDKIVGTTVNDQDEDYSFMAFAYEYESISVLYGIWGADLEGAYLEIAFSKTVSEIDLGVSLINGDAEENPSAGSRNFATDGTAIVFTLGKTFDL</sequence>
<dbReference type="NCBIfam" id="TIGR02001">
    <property type="entry name" value="gcw_chp"/>
    <property type="match status" value="1"/>
</dbReference>
<proteinExistence type="predicted"/>
<name>A0A3B0WM22_9ZZZZ</name>
<dbReference type="Pfam" id="PF09694">
    <property type="entry name" value="Gcw_chp"/>
    <property type="match status" value="1"/>
</dbReference>
<protein>
    <recommendedName>
        <fullName evidence="2">Histidine kinase</fullName>
    </recommendedName>
</protein>
<dbReference type="EMBL" id="UOFF01000305">
    <property type="protein sequence ID" value="VAW56945.1"/>
    <property type="molecule type" value="Genomic_DNA"/>
</dbReference>
<dbReference type="InterPro" id="IPR010239">
    <property type="entry name" value="CHP02001"/>
</dbReference>
<dbReference type="AlphaFoldDB" id="A0A3B0WM22"/>
<evidence type="ECO:0008006" key="2">
    <source>
        <dbReference type="Google" id="ProtNLM"/>
    </source>
</evidence>
<gene>
    <name evidence="1" type="ORF">MNBD_GAMMA07-386</name>
</gene>
<organism evidence="1">
    <name type="scientific">hydrothermal vent metagenome</name>
    <dbReference type="NCBI Taxonomy" id="652676"/>
    <lineage>
        <taxon>unclassified sequences</taxon>
        <taxon>metagenomes</taxon>
        <taxon>ecological metagenomes</taxon>
    </lineage>
</organism>